<comment type="similarity">
    <text evidence="2 5">Belongs to the glycosyl hydrolase 20 family.</text>
</comment>
<dbReference type="PRINTS" id="PR00738">
    <property type="entry name" value="GLHYDRLASE20"/>
</dbReference>
<evidence type="ECO:0000259" key="8">
    <source>
        <dbReference type="Pfam" id="PF02838"/>
    </source>
</evidence>
<dbReference type="GO" id="GO:0005975">
    <property type="term" value="P:carbohydrate metabolic process"/>
    <property type="evidence" value="ECO:0007669"/>
    <property type="project" value="InterPro"/>
</dbReference>
<comment type="caution">
    <text evidence="9">The sequence shown here is derived from an EMBL/GenBank/DDBJ whole genome shotgun (WGS) entry which is preliminary data.</text>
</comment>
<name>A0A5J4WUJ9_9EUKA</name>
<comment type="catalytic activity">
    <reaction evidence="1 5">
        <text>Hydrolysis of terminal non-reducing N-acetyl-D-hexosamine residues in N-acetyl-beta-D-hexosaminides.</text>
        <dbReference type="EC" id="3.2.1.52"/>
    </reaction>
</comment>
<dbReference type="GO" id="GO:0004563">
    <property type="term" value="F:beta-N-acetylhexosaminidase activity"/>
    <property type="evidence" value="ECO:0007669"/>
    <property type="project" value="UniProtKB-EC"/>
</dbReference>
<dbReference type="EMBL" id="SNRW01000900">
    <property type="protein sequence ID" value="KAA6398707.1"/>
    <property type="molecule type" value="Genomic_DNA"/>
</dbReference>
<proteinExistence type="inferred from homology"/>
<evidence type="ECO:0000256" key="2">
    <source>
        <dbReference type="ARBA" id="ARBA00006285"/>
    </source>
</evidence>
<keyword evidence="4 5" id="KW-0326">Glycosidase</keyword>
<feature type="active site" description="Proton donor" evidence="6">
    <location>
        <position position="395"/>
    </location>
</feature>
<dbReference type="GO" id="GO:0030203">
    <property type="term" value="P:glycosaminoglycan metabolic process"/>
    <property type="evidence" value="ECO:0007669"/>
    <property type="project" value="TreeGrafter"/>
</dbReference>
<dbReference type="Pfam" id="PF00728">
    <property type="entry name" value="Glyco_hydro_20"/>
    <property type="match status" value="1"/>
</dbReference>
<gene>
    <name evidence="9" type="ORF">EZS28_005762</name>
</gene>
<dbReference type="InterPro" id="IPR025705">
    <property type="entry name" value="Beta_hexosaminidase_sua/sub"/>
</dbReference>
<dbReference type="InterPro" id="IPR015883">
    <property type="entry name" value="Glyco_hydro_20_cat"/>
</dbReference>
<organism evidence="9 10">
    <name type="scientific">Streblomastix strix</name>
    <dbReference type="NCBI Taxonomy" id="222440"/>
    <lineage>
        <taxon>Eukaryota</taxon>
        <taxon>Metamonada</taxon>
        <taxon>Preaxostyla</taxon>
        <taxon>Oxymonadida</taxon>
        <taxon>Streblomastigidae</taxon>
        <taxon>Streblomastix</taxon>
    </lineage>
</organism>
<dbReference type="Proteomes" id="UP000324800">
    <property type="component" value="Unassembled WGS sequence"/>
</dbReference>
<evidence type="ECO:0000313" key="9">
    <source>
        <dbReference type="EMBL" id="KAA6398707.1"/>
    </source>
</evidence>
<accession>A0A5J4WUJ9</accession>
<dbReference type="EC" id="3.2.1.52" evidence="5"/>
<evidence type="ECO:0000256" key="4">
    <source>
        <dbReference type="ARBA" id="ARBA00023295"/>
    </source>
</evidence>
<dbReference type="AlphaFoldDB" id="A0A5J4WUJ9"/>
<dbReference type="Gene3D" id="3.30.379.10">
    <property type="entry name" value="Chitobiase/beta-hexosaminidase domain 2-like"/>
    <property type="match status" value="1"/>
</dbReference>
<dbReference type="SUPFAM" id="SSF55545">
    <property type="entry name" value="beta-N-acetylhexosaminidase-like domain"/>
    <property type="match status" value="1"/>
</dbReference>
<reference evidence="9 10" key="1">
    <citation type="submission" date="2019-03" db="EMBL/GenBank/DDBJ databases">
        <title>Single cell metagenomics reveals metabolic interactions within the superorganism composed of flagellate Streblomastix strix and complex community of Bacteroidetes bacteria on its surface.</title>
        <authorList>
            <person name="Treitli S.C."/>
            <person name="Kolisko M."/>
            <person name="Husnik F."/>
            <person name="Keeling P."/>
            <person name="Hampl V."/>
        </authorList>
    </citation>
    <scope>NUCLEOTIDE SEQUENCE [LARGE SCALE GENOMIC DNA]</scope>
    <source>
        <strain evidence="9">ST1C</strain>
    </source>
</reference>
<dbReference type="SUPFAM" id="SSF51445">
    <property type="entry name" value="(Trans)glycosidases"/>
    <property type="match status" value="1"/>
</dbReference>
<evidence type="ECO:0000259" key="7">
    <source>
        <dbReference type="Pfam" id="PF00728"/>
    </source>
</evidence>
<dbReference type="PANTHER" id="PTHR22600:SF57">
    <property type="entry name" value="BETA-N-ACETYLHEXOSAMINIDASE"/>
    <property type="match status" value="1"/>
</dbReference>
<dbReference type="Gene3D" id="3.20.20.80">
    <property type="entry name" value="Glycosidases"/>
    <property type="match status" value="1"/>
</dbReference>
<evidence type="ECO:0000256" key="6">
    <source>
        <dbReference type="PIRSR" id="PIRSR001093-1"/>
    </source>
</evidence>
<dbReference type="Pfam" id="PF02838">
    <property type="entry name" value="Glyco_hydro_20b"/>
    <property type="match status" value="1"/>
</dbReference>
<dbReference type="InterPro" id="IPR015882">
    <property type="entry name" value="HEX_bac_N"/>
</dbReference>
<evidence type="ECO:0000313" key="10">
    <source>
        <dbReference type="Proteomes" id="UP000324800"/>
    </source>
</evidence>
<keyword evidence="3 5" id="KW-0378">Hydrolase</keyword>
<protein>
    <recommendedName>
        <fullName evidence="5">Beta-hexosaminidase</fullName>
        <ecNumber evidence="5">3.2.1.52</ecNumber>
    </recommendedName>
</protein>
<dbReference type="PIRSF" id="PIRSF001093">
    <property type="entry name" value="B-hxosamndse_ab_euk"/>
    <property type="match status" value="1"/>
</dbReference>
<evidence type="ECO:0000256" key="3">
    <source>
        <dbReference type="ARBA" id="ARBA00022801"/>
    </source>
</evidence>
<dbReference type="InterPro" id="IPR029018">
    <property type="entry name" value="Hex-like_dom2"/>
</dbReference>
<dbReference type="InterPro" id="IPR017853">
    <property type="entry name" value="GH"/>
</dbReference>
<dbReference type="GO" id="GO:0016020">
    <property type="term" value="C:membrane"/>
    <property type="evidence" value="ECO:0007669"/>
    <property type="project" value="TreeGrafter"/>
</dbReference>
<feature type="domain" description="Glycoside hydrolase family 20 catalytic" evidence="7">
    <location>
        <begin position="163"/>
        <end position="573"/>
    </location>
</feature>
<dbReference type="PANTHER" id="PTHR22600">
    <property type="entry name" value="BETA-HEXOSAMINIDASE"/>
    <property type="match status" value="1"/>
</dbReference>
<evidence type="ECO:0000256" key="5">
    <source>
        <dbReference type="PIRNR" id="PIRNR001093"/>
    </source>
</evidence>
<dbReference type="CDD" id="cd06563">
    <property type="entry name" value="GH20_chitobiase-like"/>
    <property type="match status" value="1"/>
</dbReference>
<sequence>MFVILLISLLNAERIYNMIPSPVKLEPHEENFTFNAETTIILPKLDNSVLTEELQLAANALSEIFSKPAGFQLKIVQLIKPDPTDATNIVIFKISTAIINKEGYQLNINPKYIEIVASTPTGLFYGTQTIRQLLPPEAELQQKDESGINWTVPCAEIEDYPQYSYRGLMIDVSRHFTNASMIMRYIELLSLFKLNVLHWHLTDDQGWRIEIKSYPKLSEFSAWRKDSKRINTNNQKNEEIKQLEEGIEFNWGEDDDQTEEEDIEVIDSPHSSNQRPHNTIHFRNIHMNDQKDGLYGGFYTQEEIREVVEFARRRFVTIIPEIEMPGHAVAVFAAYPQLSCRGADEKVHFDVATSWGIFSDVFCLREETFQFLESVLTEVANLFPYSELIHIGGDECPKSRWTSCSYCKKRAEEEGIQTNGLQTYLVNRISKFVHEKLGRRVIGWDEIMDTGLDQEAAVMSWRGTSGGLSAARKGHDAVFTPQSHCYFDHYQARQKDEPRAIGGFLPLETVYQFDPLQLTGLRKDTLSQQERETRQHILGGQGNLWTEYMPNIQHTDYMLFPRTCALAETLWSPYENKNYDDFRTRLNPIVKKLDVMEVNYCKASLKTESIPIPEKNENQNQKDYLFNHV</sequence>
<feature type="domain" description="Beta-hexosaminidase bacterial type N-terminal" evidence="8">
    <location>
        <begin position="16"/>
        <end position="160"/>
    </location>
</feature>
<dbReference type="OrthoDB" id="428480at2759"/>
<evidence type="ECO:0000256" key="1">
    <source>
        <dbReference type="ARBA" id="ARBA00001231"/>
    </source>
</evidence>